<dbReference type="AlphaFoldDB" id="A0A8J7TTM0"/>
<dbReference type="EMBL" id="JAFKGL010000009">
    <property type="protein sequence ID" value="MBN9412312.1"/>
    <property type="molecule type" value="Genomic_DNA"/>
</dbReference>
<dbReference type="SUPFAM" id="SSF143011">
    <property type="entry name" value="RelE-like"/>
    <property type="match status" value="1"/>
</dbReference>
<keyword evidence="2" id="KW-1277">Toxin-antitoxin system</keyword>
<evidence type="ECO:0000256" key="1">
    <source>
        <dbReference type="ARBA" id="ARBA00006226"/>
    </source>
</evidence>
<comment type="similarity">
    <text evidence="1">Belongs to the RelE toxin family.</text>
</comment>
<dbReference type="Proteomes" id="UP000664414">
    <property type="component" value="Unassembled WGS sequence"/>
</dbReference>
<accession>A0A8J7TTM0</accession>
<dbReference type="InterPro" id="IPR035093">
    <property type="entry name" value="RelE/ParE_toxin_dom_sf"/>
</dbReference>
<dbReference type="InterPro" id="IPR007712">
    <property type="entry name" value="RelE/ParE_toxin"/>
</dbReference>
<name>A0A8J7TTM0_9PROT</name>
<evidence type="ECO:0000313" key="3">
    <source>
        <dbReference type="EMBL" id="MBN9412312.1"/>
    </source>
</evidence>
<evidence type="ECO:0000313" key="4">
    <source>
        <dbReference type="Proteomes" id="UP000664414"/>
    </source>
</evidence>
<reference evidence="3" key="1">
    <citation type="submission" date="2021-02" db="EMBL/GenBank/DDBJ databases">
        <title>Thiocyanate and organic carbon inputs drive convergent selection for specific autotrophic Afipia and Thiobacillus strains within complex microbiomes.</title>
        <authorList>
            <person name="Huddy R.J."/>
            <person name="Sachdeva R."/>
            <person name="Kadzinga F."/>
            <person name="Kantor R.S."/>
            <person name="Harrison S.T.L."/>
            <person name="Banfield J.F."/>
        </authorList>
    </citation>
    <scope>NUCLEOTIDE SEQUENCE</scope>
    <source>
        <strain evidence="3">SCN18_10_11_15_R4_P_38_20</strain>
    </source>
</reference>
<organism evidence="3 4">
    <name type="scientific">Candidatus Paracaedimonas acanthamoebae</name>
    <dbReference type="NCBI Taxonomy" id="244581"/>
    <lineage>
        <taxon>Bacteria</taxon>
        <taxon>Pseudomonadati</taxon>
        <taxon>Pseudomonadota</taxon>
        <taxon>Alphaproteobacteria</taxon>
        <taxon>Holosporales</taxon>
        <taxon>Caedimonadaceae</taxon>
        <taxon>Candidatus Paracaedimonas</taxon>
    </lineage>
</organism>
<dbReference type="PANTHER" id="PTHR35601">
    <property type="entry name" value="TOXIN RELE"/>
    <property type="match status" value="1"/>
</dbReference>
<gene>
    <name evidence="3" type="ORF">J0H12_00085</name>
</gene>
<sequence length="93" mass="10915">MSGTSLYQIHYLESVVKEDIPELSTTAKKLIKKAIEERLMVDPIGFGKPLRYSLKGHRRLRVSDYRIVYRIEPEEHSVIIIAIKHRKAVYDNY</sequence>
<dbReference type="Gene3D" id="3.30.2310.20">
    <property type="entry name" value="RelE-like"/>
    <property type="match status" value="1"/>
</dbReference>
<dbReference type="Pfam" id="PF05016">
    <property type="entry name" value="ParE_toxin"/>
    <property type="match status" value="1"/>
</dbReference>
<comment type="caution">
    <text evidence="3">The sequence shown here is derived from an EMBL/GenBank/DDBJ whole genome shotgun (WGS) entry which is preliminary data.</text>
</comment>
<dbReference type="NCBIfam" id="TIGR02385">
    <property type="entry name" value="RelE_StbE"/>
    <property type="match status" value="1"/>
</dbReference>
<protein>
    <submittedName>
        <fullName evidence="3">Type II toxin-antitoxin system RelE/ParE family toxin</fullName>
    </submittedName>
</protein>
<evidence type="ECO:0000256" key="2">
    <source>
        <dbReference type="ARBA" id="ARBA00022649"/>
    </source>
</evidence>
<proteinExistence type="inferred from homology"/>
<dbReference type="PANTHER" id="PTHR35601:SF1">
    <property type="entry name" value="TOXIN RELE"/>
    <property type="match status" value="1"/>
</dbReference>